<dbReference type="InterPro" id="IPR011527">
    <property type="entry name" value="ABC1_TM_dom"/>
</dbReference>
<dbReference type="InterPro" id="IPR036640">
    <property type="entry name" value="ABC1_TM_sf"/>
</dbReference>
<keyword evidence="3" id="KW-0547">Nucleotide-binding</keyword>
<dbReference type="EMBL" id="JAUYVI010000006">
    <property type="protein sequence ID" value="MDQ7249750.1"/>
    <property type="molecule type" value="Genomic_DNA"/>
</dbReference>
<evidence type="ECO:0000313" key="11">
    <source>
        <dbReference type="Proteomes" id="UP001230156"/>
    </source>
</evidence>
<evidence type="ECO:0000256" key="6">
    <source>
        <dbReference type="ARBA" id="ARBA00023136"/>
    </source>
</evidence>
<keyword evidence="2 7" id="KW-0812">Transmembrane</keyword>
<dbReference type="RefSeq" id="WP_379958098.1">
    <property type="nucleotide sequence ID" value="NZ_JAUYVI010000006.1"/>
</dbReference>
<dbReference type="NCBIfam" id="TIGR01842">
    <property type="entry name" value="type_I_sec_PrtD"/>
    <property type="match status" value="1"/>
</dbReference>
<accession>A0ABU0YRH8</accession>
<keyword evidence="11" id="KW-1185">Reference proteome</keyword>
<sequence length="589" mass="63155">MTNAPTAAPAAAKTAGRTGVSLIAEAFRRCRGAIISVAGFSLFINLLMLTGPLFMMQVYDRVLASRSVSTLVALMLLVGILYAFMIMLELVRSRVLVRVGRRLDENLKERVFDAIVEQGLRRTRVLGSQPVRDLESLRQFIGGQGLFALFDAPWSPIYFAVIFMLHPVLGWFSVGAGLILFVLAVLNEMMIRAPLAEANKAAQASGVLAEDSRRNAEVIAAMGMRSGIGRRWSERHGQALDFQTRASDRGGLISGLTKSLRLLFQSAILALGAYLVIRQELSAGSLIAASIIMSRALAPVEQAISHWQAFLGARRAFGRLHSLLEDLGDRTEPMPLPQPSKTLSVEQLVAFVPGVERPLLRGLQFSLERGQGLGVIGPTGAGKSTLARVLVGVWPHMRGTVRLDGASLDNWSEAARGSFIGYLPQDVDLFAGTIGHNIARFDPNADPAKIVAAAQRADVHDMILAMPQGYDTPVGTGGVRLSGGQRQRIALARALYGDPALIVLDEPNSNLDSEGEVALVKAIEAARAAGAIVVVIAHRPSAIHAVDMLLFLRDGQQEAFGPKEEVLRKTVKSAPPAPAAGLQVVGETA</sequence>
<evidence type="ECO:0000256" key="3">
    <source>
        <dbReference type="ARBA" id="ARBA00022741"/>
    </source>
</evidence>
<feature type="transmembrane region" description="Helical" evidence="7">
    <location>
        <begin position="33"/>
        <end position="56"/>
    </location>
</feature>
<dbReference type="InterPro" id="IPR027417">
    <property type="entry name" value="P-loop_NTPase"/>
</dbReference>
<feature type="domain" description="ABC transporter" evidence="8">
    <location>
        <begin position="343"/>
        <end position="579"/>
    </location>
</feature>
<dbReference type="SUPFAM" id="SSF52540">
    <property type="entry name" value="P-loop containing nucleoside triphosphate hydrolases"/>
    <property type="match status" value="1"/>
</dbReference>
<keyword evidence="6 7" id="KW-0472">Membrane</keyword>
<evidence type="ECO:0000313" key="10">
    <source>
        <dbReference type="EMBL" id="MDQ7249750.1"/>
    </source>
</evidence>
<dbReference type="Pfam" id="PF00005">
    <property type="entry name" value="ABC_tran"/>
    <property type="match status" value="1"/>
</dbReference>
<gene>
    <name evidence="10" type="ORF">Q8A70_18820</name>
</gene>
<organism evidence="10 11">
    <name type="scientific">Dongia sedimenti</name>
    <dbReference type="NCBI Taxonomy" id="3064282"/>
    <lineage>
        <taxon>Bacteria</taxon>
        <taxon>Pseudomonadati</taxon>
        <taxon>Pseudomonadota</taxon>
        <taxon>Alphaproteobacteria</taxon>
        <taxon>Rhodospirillales</taxon>
        <taxon>Dongiaceae</taxon>
        <taxon>Dongia</taxon>
    </lineage>
</organism>
<dbReference type="PROSITE" id="PS00211">
    <property type="entry name" value="ABC_TRANSPORTER_1"/>
    <property type="match status" value="1"/>
</dbReference>
<dbReference type="Gene3D" id="1.20.1560.10">
    <property type="entry name" value="ABC transporter type 1, transmembrane domain"/>
    <property type="match status" value="1"/>
</dbReference>
<dbReference type="InterPro" id="IPR047957">
    <property type="entry name" value="ABC_AprD-like_6TM"/>
</dbReference>
<dbReference type="InterPro" id="IPR003439">
    <property type="entry name" value="ABC_transporter-like_ATP-bd"/>
</dbReference>
<proteinExistence type="predicted"/>
<dbReference type="InterPro" id="IPR003593">
    <property type="entry name" value="AAA+_ATPase"/>
</dbReference>
<protein>
    <submittedName>
        <fullName evidence="10">Type I secretion system permease/ATPase</fullName>
    </submittedName>
</protein>
<dbReference type="PANTHER" id="PTHR24221">
    <property type="entry name" value="ATP-BINDING CASSETTE SUB-FAMILY B"/>
    <property type="match status" value="1"/>
</dbReference>
<reference evidence="11" key="1">
    <citation type="submission" date="2023-08" db="EMBL/GenBank/DDBJ databases">
        <title>Rhodospirillaceae gen. nov., a novel taxon isolated from the Yangtze River Yuezi River estuary sludge.</title>
        <authorList>
            <person name="Ruan L."/>
        </authorList>
    </citation>
    <scope>NUCLEOTIDE SEQUENCE [LARGE SCALE GENOMIC DNA]</scope>
    <source>
        <strain evidence="11">R-7</strain>
    </source>
</reference>
<feature type="transmembrane region" description="Helical" evidence="7">
    <location>
        <begin position="68"/>
        <end position="88"/>
    </location>
</feature>
<evidence type="ECO:0000259" key="9">
    <source>
        <dbReference type="PROSITE" id="PS50929"/>
    </source>
</evidence>
<evidence type="ECO:0000256" key="1">
    <source>
        <dbReference type="ARBA" id="ARBA00004651"/>
    </source>
</evidence>
<dbReference type="PANTHER" id="PTHR24221:SF248">
    <property type="entry name" value="ABC TRANSPORTER TRANSMEMBRANE REGION"/>
    <property type="match status" value="1"/>
</dbReference>
<dbReference type="InterPro" id="IPR039421">
    <property type="entry name" value="Type_1_exporter"/>
</dbReference>
<evidence type="ECO:0000256" key="7">
    <source>
        <dbReference type="SAM" id="Phobius"/>
    </source>
</evidence>
<feature type="domain" description="ABC transmembrane type-1" evidence="9">
    <location>
        <begin position="37"/>
        <end position="312"/>
    </location>
</feature>
<keyword evidence="5 7" id="KW-1133">Transmembrane helix</keyword>
<comment type="caution">
    <text evidence="10">The sequence shown here is derived from an EMBL/GenBank/DDBJ whole genome shotgun (WGS) entry which is preliminary data.</text>
</comment>
<evidence type="ECO:0000256" key="4">
    <source>
        <dbReference type="ARBA" id="ARBA00022840"/>
    </source>
</evidence>
<evidence type="ECO:0000256" key="5">
    <source>
        <dbReference type="ARBA" id="ARBA00022989"/>
    </source>
</evidence>
<comment type="subcellular location">
    <subcellularLocation>
        <location evidence="1">Cell membrane</location>
        <topology evidence="1">Multi-pass membrane protein</topology>
    </subcellularLocation>
</comment>
<dbReference type="Pfam" id="PF00664">
    <property type="entry name" value="ABC_membrane"/>
    <property type="match status" value="1"/>
</dbReference>
<feature type="transmembrane region" description="Helical" evidence="7">
    <location>
        <begin position="157"/>
        <end position="186"/>
    </location>
</feature>
<dbReference type="Gene3D" id="3.40.50.300">
    <property type="entry name" value="P-loop containing nucleotide triphosphate hydrolases"/>
    <property type="match status" value="1"/>
</dbReference>
<dbReference type="SUPFAM" id="SSF90123">
    <property type="entry name" value="ABC transporter transmembrane region"/>
    <property type="match status" value="1"/>
</dbReference>
<evidence type="ECO:0000259" key="8">
    <source>
        <dbReference type="PROSITE" id="PS50893"/>
    </source>
</evidence>
<dbReference type="InterPro" id="IPR017871">
    <property type="entry name" value="ABC_transporter-like_CS"/>
</dbReference>
<keyword evidence="4" id="KW-0067">ATP-binding</keyword>
<dbReference type="PROSITE" id="PS50929">
    <property type="entry name" value="ABC_TM1F"/>
    <property type="match status" value="1"/>
</dbReference>
<dbReference type="PROSITE" id="PS50893">
    <property type="entry name" value="ABC_TRANSPORTER_2"/>
    <property type="match status" value="1"/>
</dbReference>
<dbReference type="Proteomes" id="UP001230156">
    <property type="component" value="Unassembled WGS sequence"/>
</dbReference>
<dbReference type="SMART" id="SM00382">
    <property type="entry name" value="AAA"/>
    <property type="match status" value="1"/>
</dbReference>
<dbReference type="InterPro" id="IPR010128">
    <property type="entry name" value="ATPase_T1SS_PrtD-like"/>
</dbReference>
<name>A0ABU0YRH8_9PROT</name>
<evidence type="ECO:0000256" key="2">
    <source>
        <dbReference type="ARBA" id="ARBA00022692"/>
    </source>
</evidence>
<dbReference type="CDD" id="cd18586">
    <property type="entry name" value="ABC_6TM_PrtD_like"/>
    <property type="match status" value="1"/>
</dbReference>